<comment type="caution">
    <text evidence="1">The sequence shown here is derived from an EMBL/GenBank/DDBJ whole genome shotgun (WGS) entry which is preliminary data.</text>
</comment>
<gene>
    <name evidence="1" type="ORF">DW787_06385</name>
</gene>
<evidence type="ECO:0000313" key="1">
    <source>
        <dbReference type="EMBL" id="RHD55326.1"/>
    </source>
</evidence>
<evidence type="ECO:0000313" key="2">
    <source>
        <dbReference type="Proteomes" id="UP000286050"/>
    </source>
</evidence>
<dbReference type="AlphaFoldDB" id="A0A414FVS5"/>
<organism evidence="1 2">
    <name type="scientific">Collinsella intestinalis</name>
    <dbReference type="NCBI Taxonomy" id="147207"/>
    <lineage>
        <taxon>Bacteria</taxon>
        <taxon>Bacillati</taxon>
        <taxon>Actinomycetota</taxon>
        <taxon>Coriobacteriia</taxon>
        <taxon>Coriobacteriales</taxon>
        <taxon>Coriobacteriaceae</taxon>
        <taxon>Collinsella</taxon>
    </lineage>
</organism>
<proteinExistence type="predicted"/>
<dbReference type="EMBL" id="QSJI01000005">
    <property type="protein sequence ID" value="RHD55326.1"/>
    <property type="molecule type" value="Genomic_DNA"/>
</dbReference>
<accession>A0A414FVS5</accession>
<dbReference type="Proteomes" id="UP000286050">
    <property type="component" value="Unassembled WGS sequence"/>
</dbReference>
<sequence>MMAVKYDNEINALLNAAEQHHQCLARPTDKHLMRALAYRSNHAKPHLLLSPHCGVYVRRTYWKGLSRRDQVLHIARAIAQLHPKWIFDSYTAAAIRGWNVSYELLDKLNILAPYQIQAKSIISRSAKRPEFETVDGLRVSTVPQTLHHCLRAEDLRISLPIADSALRETGKSKDELIELVKADPTIARSRDVQRTIDVLTLADPRSESGGESIARATMIMLGFAVPDLQVECRDPMNPSKVIRVDFYWVLDDGTIIIGELDGRQKYIDPTMTKGKNLIEVLTDERLRESRLSVFGARIVRFSYSDVLDTAYFARLLERYGVPRNTSGPFVSRTMILPPVHTDSDDVPPLECYADLIASYERDTPH</sequence>
<name>A0A414FVS5_9ACTN</name>
<evidence type="ECO:0008006" key="3">
    <source>
        <dbReference type="Google" id="ProtNLM"/>
    </source>
</evidence>
<protein>
    <recommendedName>
        <fullName evidence="3">DUF559 domain-containing protein</fullName>
    </recommendedName>
</protein>
<reference evidence="1 2" key="1">
    <citation type="submission" date="2018-08" db="EMBL/GenBank/DDBJ databases">
        <title>A genome reference for cultivated species of the human gut microbiota.</title>
        <authorList>
            <person name="Zou Y."/>
            <person name="Xue W."/>
            <person name="Luo G."/>
        </authorList>
    </citation>
    <scope>NUCLEOTIDE SEQUENCE [LARGE SCALE GENOMIC DNA]</scope>
    <source>
        <strain evidence="1 2">AM30-5LB</strain>
    </source>
</reference>